<evidence type="ECO:0000313" key="5">
    <source>
        <dbReference type="Proteomes" id="UP000245410"/>
    </source>
</evidence>
<feature type="compositionally biased region" description="Low complexity" evidence="1">
    <location>
        <begin position="345"/>
        <end position="365"/>
    </location>
</feature>
<dbReference type="EMBL" id="QGKR01000145">
    <property type="protein sequence ID" value="PWR10981.1"/>
    <property type="molecule type" value="Genomic_DNA"/>
</dbReference>
<protein>
    <submittedName>
        <fullName evidence="4">Cell wall anchor protein</fullName>
    </submittedName>
</protein>
<gene>
    <name evidence="4" type="ORF">DKT68_07205</name>
</gene>
<evidence type="ECO:0000256" key="1">
    <source>
        <dbReference type="SAM" id="MobiDB-lite"/>
    </source>
</evidence>
<feature type="chain" id="PRO_5016292215" evidence="3">
    <location>
        <begin position="33"/>
        <end position="423"/>
    </location>
</feature>
<dbReference type="NCBIfam" id="TIGR01167">
    <property type="entry name" value="LPXTG_anchor"/>
    <property type="match status" value="1"/>
</dbReference>
<dbReference type="PROSITE" id="PS51318">
    <property type="entry name" value="TAT"/>
    <property type="match status" value="1"/>
</dbReference>
<feature type="region of interest" description="Disordered" evidence="1">
    <location>
        <begin position="289"/>
        <end position="308"/>
    </location>
</feature>
<dbReference type="AlphaFoldDB" id="A0A317D7X1"/>
<feature type="compositionally biased region" description="Polar residues" evidence="1">
    <location>
        <begin position="294"/>
        <end position="305"/>
    </location>
</feature>
<evidence type="ECO:0000313" key="4">
    <source>
        <dbReference type="EMBL" id="PWR10981.1"/>
    </source>
</evidence>
<evidence type="ECO:0000256" key="3">
    <source>
        <dbReference type="SAM" id="SignalP"/>
    </source>
</evidence>
<proteinExistence type="predicted"/>
<feature type="transmembrane region" description="Helical" evidence="2">
    <location>
        <begin position="385"/>
        <end position="405"/>
    </location>
</feature>
<keyword evidence="5" id="KW-1185">Reference proteome</keyword>
<reference evidence="4 5" key="1">
    <citation type="submission" date="2018-05" db="EMBL/GenBank/DDBJ databases">
        <title>Micromonospora atacamensis sp. nov., a novel actinobacteria isolated from high altitude Atacama Desert soil.</title>
        <authorList>
            <person name="Carro L."/>
            <person name="Golinska P."/>
            <person name="Klenk H.-P."/>
            <person name="Goodfellow M."/>
        </authorList>
    </citation>
    <scope>NUCLEOTIDE SEQUENCE [LARGE SCALE GENOMIC DNA]</scope>
    <source>
        <strain evidence="4 5">5R2A7</strain>
    </source>
</reference>
<name>A0A317D7X1_9ACTN</name>
<keyword evidence="2" id="KW-0812">Transmembrane</keyword>
<evidence type="ECO:0000256" key="2">
    <source>
        <dbReference type="SAM" id="Phobius"/>
    </source>
</evidence>
<feature type="compositionally biased region" description="Gly residues" evidence="1">
    <location>
        <begin position="366"/>
        <end position="375"/>
    </location>
</feature>
<keyword evidence="3" id="KW-0732">Signal</keyword>
<dbReference type="Proteomes" id="UP000245410">
    <property type="component" value="Unassembled WGS sequence"/>
</dbReference>
<feature type="region of interest" description="Disordered" evidence="1">
    <location>
        <begin position="328"/>
        <end position="375"/>
    </location>
</feature>
<dbReference type="InterPro" id="IPR006311">
    <property type="entry name" value="TAT_signal"/>
</dbReference>
<sequence length="423" mass="42846">MTPFHRSALARAGVVALLAAGGLATVAAPAQAADQADLALVPLSKDLAKGVKEAKAKPFKFQVDNTRSTVDAKDVRVTVETKGLKDRKVGVLAWDGCEVAGTTFSCLLGDLAAGTTEDFGIPLFSTGGRGAAGTLVVTISSATADPHIEDNTVEHDITVVKPGYDLTTWVQDVYADVVVDGDTTGEDGRKPVALGETAPLDWAVYNDGSRKATGVAYGITLPAGVTFAELPEGCVEQPLNGLANAYCEDSGAVLKPGQFYTASVRVTIGVDVTQPVLRPGFLFAAGLDGAQGSPDEQPQVATSAQRRAFTEADQGDNVAQFDVFVDLTAQPTPTPTPTLTPTPTPTGTATPTPGGTTTPGATTSPGAGGGGADGGGGLPVTGVQAGLIGGIGGMILLAGGALLVLSRRRKVVLVTPGDEKPTD</sequence>
<keyword evidence="2" id="KW-1133">Transmembrane helix</keyword>
<dbReference type="OrthoDB" id="3405549at2"/>
<dbReference type="RefSeq" id="WP_109816634.1">
    <property type="nucleotide sequence ID" value="NZ_QGKR01000145.1"/>
</dbReference>
<accession>A0A317D7X1</accession>
<comment type="caution">
    <text evidence="4">The sequence shown here is derived from an EMBL/GenBank/DDBJ whole genome shotgun (WGS) entry which is preliminary data.</text>
</comment>
<feature type="signal peptide" evidence="3">
    <location>
        <begin position="1"/>
        <end position="32"/>
    </location>
</feature>
<feature type="compositionally biased region" description="Pro residues" evidence="1">
    <location>
        <begin position="332"/>
        <end position="344"/>
    </location>
</feature>
<organism evidence="4 5">
    <name type="scientific">Micromonospora acroterricola</name>
    <dbReference type="NCBI Taxonomy" id="2202421"/>
    <lineage>
        <taxon>Bacteria</taxon>
        <taxon>Bacillati</taxon>
        <taxon>Actinomycetota</taxon>
        <taxon>Actinomycetes</taxon>
        <taxon>Micromonosporales</taxon>
        <taxon>Micromonosporaceae</taxon>
        <taxon>Micromonospora</taxon>
    </lineage>
</organism>
<keyword evidence="2" id="KW-0472">Membrane</keyword>